<feature type="region of interest" description="Disordered" evidence="15">
    <location>
        <begin position="786"/>
        <end position="811"/>
    </location>
</feature>
<evidence type="ECO:0000256" key="6">
    <source>
        <dbReference type="ARBA" id="ARBA00022833"/>
    </source>
</evidence>
<evidence type="ECO:0000256" key="5">
    <source>
        <dbReference type="ARBA" id="ARBA00022723"/>
    </source>
</evidence>
<dbReference type="GO" id="GO:0045944">
    <property type="term" value="P:positive regulation of transcription by RNA polymerase II"/>
    <property type="evidence" value="ECO:0007669"/>
    <property type="project" value="TreeGrafter"/>
</dbReference>
<dbReference type="InterPro" id="IPR024779">
    <property type="entry name" value="2OGFeDO_JBP1/TET_oxygenase_dom"/>
</dbReference>
<dbReference type="CDD" id="cd18897">
    <property type="entry name" value="TET3"/>
    <property type="match status" value="1"/>
</dbReference>
<evidence type="ECO:0000256" key="9">
    <source>
        <dbReference type="ARBA" id="ARBA00023004"/>
    </source>
</evidence>
<evidence type="ECO:0000256" key="4">
    <source>
        <dbReference type="ARBA" id="ARBA00022454"/>
    </source>
</evidence>
<dbReference type="GO" id="GO:0040029">
    <property type="term" value="P:epigenetic regulation of gene expression"/>
    <property type="evidence" value="ECO:0007669"/>
    <property type="project" value="InterPro"/>
</dbReference>
<evidence type="ECO:0000259" key="16">
    <source>
        <dbReference type="SMART" id="SM01333"/>
    </source>
</evidence>
<evidence type="ECO:0000256" key="11">
    <source>
        <dbReference type="ARBA" id="ARBA00023242"/>
    </source>
</evidence>
<dbReference type="GO" id="GO:0005694">
    <property type="term" value="C:chromosome"/>
    <property type="evidence" value="ECO:0007669"/>
    <property type="project" value="UniProtKB-SubCell"/>
</dbReference>
<feature type="region of interest" description="Disordered" evidence="15">
    <location>
        <begin position="520"/>
        <end position="543"/>
    </location>
</feature>
<evidence type="ECO:0000313" key="18">
    <source>
        <dbReference type="RefSeq" id="XP_032099250.1"/>
    </source>
</evidence>
<keyword evidence="4" id="KW-0158">Chromosome</keyword>
<dbReference type="RefSeq" id="XP_032099250.1">
    <property type="nucleotide sequence ID" value="XM_032243359.1"/>
</dbReference>
<evidence type="ECO:0000256" key="13">
    <source>
        <dbReference type="ARBA" id="ARBA00049431"/>
    </source>
</evidence>
<evidence type="ECO:0000256" key="3">
    <source>
        <dbReference type="ARBA" id="ARBA00007502"/>
    </source>
</evidence>
<name>A0A6J3F113_SAPAP</name>
<dbReference type="GO" id="GO:0141166">
    <property type="term" value="P:chromosomal 5-methylcytosine DNA demethylation pathway"/>
    <property type="evidence" value="ECO:0007669"/>
    <property type="project" value="UniProtKB-UniRule"/>
</dbReference>
<dbReference type="GO" id="GO:0070579">
    <property type="term" value="F:DNA 5-methylcytosine dioxygenase activity"/>
    <property type="evidence" value="ECO:0007669"/>
    <property type="project" value="UniProtKB-UniRule"/>
</dbReference>
<comment type="catalytic activity">
    <reaction evidence="14">
        <text>a 5-methyl-2'-deoxycytidine in DNA + 2-oxoglutarate + O2 = a 5-hydroxymethyl-2'-deoxycytidine in DNA + succinate + CO2</text>
        <dbReference type="Rhea" id="RHEA:52636"/>
        <dbReference type="Rhea" id="RHEA-COMP:11370"/>
        <dbReference type="Rhea" id="RHEA-COMP:13315"/>
        <dbReference type="ChEBI" id="CHEBI:15379"/>
        <dbReference type="ChEBI" id="CHEBI:16526"/>
        <dbReference type="ChEBI" id="CHEBI:16810"/>
        <dbReference type="ChEBI" id="CHEBI:30031"/>
        <dbReference type="ChEBI" id="CHEBI:85454"/>
        <dbReference type="ChEBI" id="CHEBI:136731"/>
        <dbReference type="EC" id="1.14.11.80"/>
    </reaction>
</comment>
<dbReference type="Pfam" id="PF12851">
    <property type="entry name" value="Tet_JBP"/>
    <property type="match status" value="1"/>
</dbReference>
<evidence type="ECO:0000256" key="12">
    <source>
        <dbReference type="ARBA" id="ARBA00047840"/>
    </source>
</evidence>
<sequence>MFTLCVSAEQIVEKDEGPYYTHLGSGPTVASIRELMEERYGEKGKAIRIEKVIYTGKEGKSSRGCPIAKWVIRRHTLEEKLLCLVRHRAGHHCQNAVIVILILAWEGIPRSLGDTLYQELTDTLRKYGNPTSRRCGLNDDRTCACQGKDPNTCGASFSFGCSWSMYFNGCKYARSKTPRKFRLAGDNPKEEEVLRKSFQDLATEVAPLYKRLAPQAYQNQVTNEEVAIDCRLGLKEGRPFAGVTACMDFCAHAHKDQHNLYNGCTVVCTLTKEDNRCVGKIPEDEQLHVLPLYKMANTDEFGSEENQNAKVGSGAIQVLTAFPREVRRLPEPAKSCRQRQLEARKAAAEKKKIQKEKLSTPEKIKQEALELAGITSDPGLSLKGGLSQQGLKPSLKVEPQNHFSSFKYSGNTVVESYSVLGNCRPSDPYSMNSVYSYHSYYAQPSLTSVNGFHSKYALPSFGYYGFPSSNPVFPSQFLGPGAWGHSGSSGSFEKKPDLHALHNSLSPAYGGAEFAELPSQAVSTDTHHPTPHHQQPAYPGPKEYLLPKAHPIHSVSRDPSPFAQSSSCYNRSIKQEPVDLLTQAEPVPRDAGKMGKTPLPEASQNGGPSHLWGQYSGGPSMSPKRTNSVGGSWGVFSSGESPSIIPDKLSSFGASCLAPSHFTDGQWGLFPSEGQQAAPHSGGRLRGKPWSPCKFGNGTSALAGPSLTEKPWGLGAGDFNSALKGGPGFQDKLWNPMKGEEGRIPAAGASQLDKAWQSFGMPLGSSEKLFGALKSEEKLWDPFSLEEGAAEEPPSKGAVKEEKAGGGVEEEEEELWSDSEHNFLDENIGGVAVAPAHGSILIECARRELHATTPLKKPNRCHPTRISLVFYQHKNLNQPNHGLALWEAKMKQLAERARARQEEAARLGLGQQEAKLYGKKRKWGGAMVAEPQQKEKKGIVPTRQALAVPTDSAVTVSSYAYTKVTGPYSRWI</sequence>
<keyword evidence="7 14" id="KW-0223">Dioxygenase</keyword>
<evidence type="ECO:0000256" key="14">
    <source>
        <dbReference type="RuleBase" id="RU367064"/>
    </source>
</evidence>
<dbReference type="PANTHER" id="PTHR23358:SF4">
    <property type="entry name" value="METHYLCYTOSINE DIOXYGENASE TET3"/>
    <property type="match status" value="1"/>
</dbReference>
<keyword evidence="11" id="KW-0539">Nucleus</keyword>
<keyword evidence="17" id="KW-1185">Reference proteome</keyword>
<dbReference type="AlphaFoldDB" id="A0A6J3F113"/>
<dbReference type="InterPro" id="IPR046942">
    <property type="entry name" value="TET_oxygenase"/>
</dbReference>
<gene>
    <name evidence="18" type="primary">TET3</name>
</gene>
<evidence type="ECO:0000256" key="15">
    <source>
        <dbReference type="SAM" id="MobiDB-lite"/>
    </source>
</evidence>
<comment type="cofactor">
    <cofactor evidence="14">
        <name>Zn(2+)</name>
        <dbReference type="ChEBI" id="CHEBI:29105"/>
    </cofactor>
    <text evidence="14">The zinc ions have a structural role.</text>
</comment>
<dbReference type="SMART" id="SM01333">
    <property type="entry name" value="Tet_JBP"/>
    <property type="match status" value="1"/>
</dbReference>
<dbReference type="EC" id="1.14.11.80" evidence="14"/>
<keyword evidence="6 14" id="KW-0862">Zinc</keyword>
<reference evidence="18" key="1">
    <citation type="submission" date="2025-08" db="UniProtKB">
        <authorList>
            <consortium name="RefSeq"/>
        </authorList>
    </citation>
    <scope>IDENTIFICATION</scope>
    <source>
        <tissue evidence="18">Blood</tissue>
    </source>
</reference>
<keyword evidence="5 14" id="KW-0479">Metal-binding</keyword>
<comment type="subcellular location">
    <subcellularLocation>
        <location evidence="2">Chromosome</location>
    </subcellularLocation>
    <subcellularLocation>
        <location evidence="1">Nucleus</location>
    </subcellularLocation>
</comment>
<evidence type="ECO:0000256" key="2">
    <source>
        <dbReference type="ARBA" id="ARBA00004286"/>
    </source>
</evidence>
<dbReference type="InterPro" id="IPR040175">
    <property type="entry name" value="TET1/2/3"/>
</dbReference>
<keyword evidence="9 14" id="KW-0408">Iron</keyword>
<protein>
    <recommendedName>
        <fullName evidence="14">Methylcytosine dioxygenase TET</fullName>
        <ecNumber evidence="14">1.14.11.80</ecNumber>
    </recommendedName>
</protein>
<dbReference type="GeneID" id="116526785"/>
<comment type="similarity">
    <text evidence="3 14">Belongs to the TET family.</text>
</comment>
<dbReference type="GO" id="GO:0008270">
    <property type="term" value="F:zinc ion binding"/>
    <property type="evidence" value="ECO:0007669"/>
    <property type="project" value="UniProtKB-UniRule"/>
</dbReference>
<keyword evidence="8 14" id="KW-0560">Oxidoreductase</keyword>
<evidence type="ECO:0000256" key="7">
    <source>
        <dbReference type="ARBA" id="ARBA00022964"/>
    </source>
</evidence>
<evidence type="ECO:0000256" key="8">
    <source>
        <dbReference type="ARBA" id="ARBA00023002"/>
    </source>
</evidence>
<accession>A0A6J3F113</accession>
<comment type="function">
    <text evidence="14">Dioxygenase that catalyzes the conversion of the modified genomic base 5-methylcytosine (5mC) into 5-hydroxymethylcytosine (5hmC) and plays a key role in epigenetic chromatin reprogramming during embryonic development.</text>
</comment>
<evidence type="ECO:0000313" key="17">
    <source>
        <dbReference type="Proteomes" id="UP000504640"/>
    </source>
</evidence>
<feature type="region of interest" description="Disordered" evidence="15">
    <location>
        <begin position="588"/>
        <end position="607"/>
    </location>
</feature>
<feature type="domain" description="Methylcytosine dioxygenase TET1-3 oxygenase" evidence="16">
    <location>
        <begin position="162"/>
        <end position="874"/>
    </location>
</feature>
<dbReference type="Proteomes" id="UP000504640">
    <property type="component" value="Unplaced"/>
</dbReference>
<proteinExistence type="inferred from homology"/>
<evidence type="ECO:0000256" key="1">
    <source>
        <dbReference type="ARBA" id="ARBA00004123"/>
    </source>
</evidence>
<comment type="catalytic activity">
    <reaction evidence="13 14">
        <text>a 5-hydroxymethyl-2'-deoxycytidine in DNA + 2-oxoglutarate + O2 = a 5-formyl-2'-deoxycytidine in DNA + succinate + CO2 + H2O</text>
        <dbReference type="Rhea" id="RHEA:53828"/>
        <dbReference type="Rhea" id="RHEA-COMP:13315"/>
        <dbReference type="Rhea" id="RHEA-COMP:13656"/>
        <dbReference type="ChEBI" id="CHEBI:15377"/>
        <dbReference type="ChEBI" id="CHEBI:15379"/>
        <dbReference type="ChEBI" id="CHEBI:16526"/>
        <dbReference type="ChEBI" id="CHEBI:16810"/>
        <dbReference type="ChEBI" id="CHEBI:30031"/>
        <dbReference type="ChEBI" id="CHEBI:136731"/>
        <dbReference type="ChEBI" id="CHEBI:137731"/>
        <dbReference type="EC" id="1.14.11.80"/>
    </reaction>
</comment>
<comment type="catalytic activity">
    <reaction evidence="12 14">
        <text>a 5-formyl-2'-deoxycytidine in DNA + 2-oxoglutarate + O2 = a 5-carboxyl-2'-deoxycytidine in DNA + succinate + CO2 + H(+)</text>
        <dbReference type="Rhea" id="RHEA:53832"/>
        <dbReference type="Rhea" id="RHEA-COMP:13656"/>
        <dbReference type="Rhea" id="RHEA-COMP:13657"/>
        <dbReference type="ChEBI" id="CHEBI:15378"/>
        <dbReference type="ChEBI" id="CHEBI:15379"/>
        <dbReference type="ChEBI" id="CHEBI:16526"/>
        <dbReference type="ChEBI" id="CHEBI:16810"/>
        <dbReference type="ChEBI" id="CHEBI:30031"/>
        <dbReference type="ChEBI" id="CHEBI:137731"/>
        <dbReference type="ChEBI" id="CHEBI:137732"/>
        <dbReference type="EC" id="1.14.11.80"/>
    </reaction>
</comment>
<dbReference type="PANTHER" id="PTHR23358">
    <property type="entry name" value="METHYLCYTOSINE DIOXYGENASE TET"/>
    <property type="match status" value="1"/>
</dbReference>
<dbReference type="CTD" id="200424"/>
<evidence type="ECO:0000256" key="10">
    <source>
        <dbReference type="ARBA" id="ARBA00023125"/>
    </source>
</evidence>
<comment type="cofactor">
    <cofactor evidence="14">
        <name>Fe(2+)</name>
        <dbReference type="ChEBI" id="CHEBI:29033"/>
    </cofactor>
    <text evidence="14">Binds 1 Fe(2+) ion per subunit.</text>
</comment>
<keyword evidence="10" id="KW-0238">DNA-binding</keyword>
<organism evidence="17 18">
    <name type="scientific">Sapajus apella</name>
    <name type="common">Brown-capped capuchin</name>
    <name type="synonym">Cebus apella</name>
    <dbReference type="NCBI Taxonomy" id="9515"/>
    <lineage>
        <taxon>Eukaryota</taxon>
        <taxon>Metazoa</taxon>
        <taxon>Chordata</taxon>
        <taxon>Craniata</taxon>
        <taxon>Vertebrata</taxon>
        <taxon>Euteleostomi</taxon>
        <taxon>Mammalia</taxon>
        <taxon>Eutheria</taxon>
        <taxon>Euarchontoglires</taxon>
        <taxon>Primates</taxon>
        <taxon>Haplorrhini</taxon>
        <taxon>Platyrrhini</taxon>
        <taxon>Cebidae</taxon>
        <taxon>Cebinae</taxon>
        <taxon>Sapajus</taxon>
    </lineage>
</organism>
<dbReference type="GO" id="GO:0005634">
    <property type="term" value="C:nucleus"/>
    <property type="evidence" value="ECO:0007669"/>
    <property type="project" value="UniProtKB-UniRule"/>
</dbReference>